<dbReference type="EMBL" id="BGPR01002225">
    <property type="protein sequence ID" value="GBM70015.1"/>
    <property type="molecule type" value="Genomic_DNA"/>
</dbReference>
<proteinExistence type="predicted"/>
<dbReference type="Proteomes" id="UP000499080">
    <property type="component" value="Unassembled WGS sequence"/>
</dbReference>
<protein>
    <submittedName>
        <fullName evidence="1">Uncharacterized protein</fullName>
    </submittedName>
</protein>
<sequence length="93" mass="10502">MVRLTYPTFTITAAHHPEEVSAMSTKTLPPQFIGGRKLHSSLSLVQFISVFISHGKVGPLFKKSAPEQQESTDGCLERGNYTVRRIWNTVWTR</sequence>
<name>A0A4Y2HXQ2_ARAVE</name>
<evidence type="ECO:0000313" key="1">
    <source>
        <dbReference type="EMBL" id="GBM70015.1"/>
    </source>
</evidence>
<reference evidence="1 2" key="1">
    <citation type="journal article" date="2019" name="Sci. Rep.">
        <title>Orb-weaving spider Araneus ventricosus genome elucidates the spidroin gene catalogue.</title>
        <authorList>
            <person name="Kono N."/>
            <person name="Nakamura H."/>
            <person name="Ohtoshi R."/>
            <person name="Moran D.A.P."/>
            <person name="Shinohara A."/>
            <person name="Yoshida Y."/>
            <person name="Fujiwara M."/>
            <person name="Mori M."/>
            <person name="Tomita M."/>
            <person name="Arakawa K."/>
        </authorList>
    </citation>
    <scope>NUCLEOTIDE SEQUENCE [LARGE SCALE GENOMIC DNA]</scope>
</reference>
<accession>A0A4Y2HXQ2</accession>
<evidence type="ECO:0000313" key="2">
    <source>
        <dbReference type="Proteomes" id="UP000499080"/>
    </source>
</evidence>
<gene>
    <name evidence="1" type="ORF">AVEN_248833_1</name>
</gene>
<comment type="caution">
    <text evidence="1">The sequence shown here is derived from an EMBL/GenBank/DDBJ whole genome shotgun (WGS) entry which is preliminary data.</text>
</comment>
<dbReference type="AlphaFoldDB" id="A0A4Y2HXQ2"/>
<organism evidence="1 2">
    <name type="scientific">Araneus ventricosus</name>
    <name type="common">Orbweaver spider</name>
    <name type="synonym">Epeira ventricosa</name>
    <dbReference type="NCBI Taxonomy" id="182803"/>
    <lineage>
        <taxon>Eukaryota</taxon>
        <taxon>Metazoa</taxon>
        <taxon>Ecdysozoa</taxon>
        <taxon>Arthropoda</taxon>
        <taxon>Chelicerata</taxon>
        <taxon>Arachnida</taxon>
        <taxon>Araneae</taxon>
        <taxon>Araneomorphae</taxon>
        <taxon>Entelegynae</taxon>
        <taxon>Araneoidea</taxon>
        <taxon>Araneidae</taxon>
        <taxon>Araneus</taxon>
    </lineage>
</organism>
<keyword evidence="2" id="KW-1185">Reference proteome</keyword>